<feature type="transmembrane region" description="Helical" evidence="1">
    <location>
        <begin position="512"/>
        <end position="532"/>
    </location>
</feature>
<feature type="transmembrane region" description="Helical" evidence="1">
    <location>
        <begin position="451"/>
        <end position="468"/>
    </location>
</feature>
<reference evidence="2 3" key="1">
    <citation type="submission" date="2018-02" db="EMBL/GenBank/DDBJ databases">
        <title>Complete genome sequencing of Faecalibacterium prausnitzii strains isolated from the human gut.</title>
        <authorList>
            <person name="Fitzgerald B.C."/>
            <person name="Shkoporov A.N."/>
            <person name="Ross P.R."/>
            <person name="Hill C."/>
        </authorList>
    </citation>
    <scope>NUCLEOTIDE SEQUENCE [LARGE SCALE GENOMIC DNA]</scope>
    <source>
        <strain evidence="2 3">APC942/31-1</strain>
    </source>
</reference>
<feature type="transmembrane region" description="Helical" evidence="1">
    <location>
        <begin position="116"/>
        <end position="134"/>
    </location>
</feature>
<evidence type="ECO:0008006" key="4">
    <source>
        <dbReference type="Google" id="ProtNLM"/>
    </source>
</evidence>
<feature type="transmembrane region" description="Helical" evidence="1">
    <location>
        <begin position="358"/>
        <end position="374"/>
    </location>
</feature>
<dbReference type="Proteomes" id="UP000253208">
    <property type="component" value="Unassembled WGS sequence"/>
</dbReference>
<keyword evidence="1" id="KW-1133">Transmembrane helix</keyword>
<dbReference type="EMBL" id="PSQG01000011">
    <property type="protein sequence ID" value="RCH43817.1"/>
    <property type="molecule type" value="Genomic_DNA"/>
</dbReference>
<feature type="transmembrane region" description="Helical" evidence="1">
    <location>
        <begin position="381"/>
        <end position="404"/>
    </location>
</feature>
<name>A0A367FZE1_9FIRM</name>
<feature type="transmembrane region" description="Helical" evidence="1">
    <location>
        <begin position="6"/>
        <end position="22"/>
    </location>
</feature>
<feature type="transmembrane region" description="Helical" evidence="1">
    <location>
        <begin position="424"/>
        <end position="444"/>
    </location>
</feature>
<evidence type="ECO:0000313" key="2">
    <source>
        <dbReference type="EMBL" id="RCH43817.1"/>
    </source>
</evidence>
<keyword evidence="1" id="KW-0812">Transmembrane</keyword>
<feature type="transmembrane region" description="Helical" evidence="1">
    <location>
        <begin position="201"/>
        <end position="221"/>
    </location>
</feature>
<dbReference type="AlphaFoldDB" id="A0A367FZE1"/>
<evidence type="ECO:0000313" key="3">
    <source>
        <dbReference type="Proteomes" id="UP000253208"/>
    </source>
</evidence>
<evidence type="ECO:0000256" key="1">
    <source>
        <dbReference type="SAM" id="Phobius"/>
    </source>
</evidence>
<gene>
    <name evidence="2" type="ORF">C4886_08965</name>
</gene>
<protein>
    <recommendedName>
        <fullName evidence="4">Chlor_Arch_YYY domain</fullName>
    </recommendedName>
</protein>
<proteinExistence type="predicted"/>
<feature type="transmembrane region" description="Helical" evidence="1">
    <location>
        <begin position="228"/>
        <end position="251"/>
    </location>
</feature>
<feature type="transmembrane region" description="Helical" evidence="1">
    <location>
        <begin position="34"/>
        <end position="57"/>
    </location>
</feature>
<sequence>MLGIIYLILCMLTGMEMAGCLFPRQTTERGNRIWVVLPAAFGMGILMLTWAVYILSWMFSVCAGAEHPLFYGNLIVFLVDILLLSGIFRWKKKKQQKMFVISERMISRKWILKKELLLFGILTVFVTWMMFYVFHMKDGILYSGFSVYGDYAPHTAMMRSFSRGNNFPTQYPHYGGQDVKYHFMFQFLVGNLEYLGLRLDLGYNLVSILSLAGFLMVLYGISYRMFKSFWAGAAAIVFFFFRSGTAFWHYLWEHLQAGDLVRTLEENTAFIGYTTNENWGLWNFNVYLNQRHLAFGLLMAAVAVWTFMDWVEAGCSHKEQGFLWVRNRFFTKKAWICRNVDTAILLGLFLGLTAFWNGAALIGGLLILAGLAVFSDGKLDYVICAGLAVLFSELQSKIFVSGSVMSPSFYWGFLADNKSISGVLWYLVEISGFFFVGMIVAAVFLKRGQRAVLMGCLLPMAFAFLVSLTPDINVNHKYVMISYAFVTVFWGWIVRCVFLAGKNSWKKWAGRAAAAVLCICLSATGIYDYVIILRDNDSAHRMTVNMESSLTDWLSANLKKNDLLLTPEYTMNEVTMSGAMLYCGWPYYAWSAGYDTGYRAGQAVLIYTTDDPELLKATVKQEKITYILFEEDMEFEQQECREDIIRETYPLVYTSEDGRIRIYET</sequence>
<feature type="transmembrane region" description="Helical" evidence="1">
    <location>
        <begin position="69"/>
        <end position="88"/>
    </location>
</feature>
<feature type="transmembrane region" description="Helical" evidence="1">
    <location>
        <begin position="480"/>
        <end position="500"/>
    </location>
</feature>
<comment type="caution">
    <text evidence="2">The sequence shown here is derived from an EMBL/GenBank/DDBJ whole genome shotgun (WGS) entry which is preliminary data.</text>
</comment>
<dbReference type="RefSeq" id="WP_114002146.1">
    <property type="nucleotide sequence ID" value="NZ_PSQG01000011.1"/>
</dbReference>
<keyword evidence="1" id="KW-0472">Membrane</keyword>
<accession>A0A367FZE1</accession>
<organism evidence="2 3">
    <name type="scientific">Blautia obeum</name>
    <dbReference type="NCBI Taxonomy" id="40520"/>
    <lineage>
        <taxon>Bacteria</taxon>
        <taxon>Bacillati</taxon>
        <taxon>Bacillota</taxon>
        <taxon>Clostridia</taxon>
        <taxon>Lachnospirales</taxon>
        <taxon>Lachnospiraceae</taxon>
        <taxon>Blautia</taxon>
    </lineage>
</organism>